<dbReference type="GO" id="GO:0016491">
    <property type="term" value="F:oxidoreductase activity"/>
    <property type="evidence" value="ECO:0007669"/>
    <property type="project" value="InterPro"/>
</dbReference>
<keyword evidence="2" id="KW-0812">Transmembrane</keyword>
<dbReference type="InterPro" id="IPR050307">
    <property type="entry name" value="Sterol_Desaturase_Related"/>
</dbReference>
<keyword evidence="3" id="KW-1133">Transmembrane helix</keyword>
<evidence type="ECO:0000313" key="6">
    <source>
        <dbReference type="EMBL" id="CAB4131423.1"/>
    </source>
</evidence>
<dbReference type="GO" id="GO:0008610">
    <property type="term" value="P:lipid biosynthetic process"/>
    <property type="evidence" value="ECO:0007669"/>
    <property type="project" value="InterPro"/>
</dbReference>
<evidence type="ECO:0000259" key="5">
    <source>
        <dbReference type="Pfam" id="PF04116"/>
    </source>
</evidence>
<evidence type="ECO:0000256" key="3">
    <source>
        <dbReference type="ARBA" id="ARBA00022989"/>
    </source>
</evidence>
<accession>A0A6J5LDI7</accession>
<name>A0A6J5LDI7_9CAUD</name>
<dbReference type="EMBL" id="LR796247">
    <property type="protein sequence ID" value="CAB4131423.1"/>
    <property type="molecule type" value="Genomic_DNA"/>
</dbReference>
<keyword evidence="4" id="KW-0472">Membrane</keyword>
<proteinExistence type="predicted"/>
<sequence length="155" mass="18807">MTYLFYFLLWTFVIYWMHRLVHVVPYVSKIHGDHHAQVSQATIRGLHWTNLFLFFDSWKSTADQWITEVIPTFIMCYITGEWWLMGFYYIWAALIQESIEHNEKFDLYPFITSGKWHLIHHRDPSKNYGVFFPIWDVLFNTWKGNNGDVQELVHK</sequence>
<organism evidence="6">
    <name type="scientific">uncultured Caudovirales phage</name>
    <dbReference type="NCBI Taxonomy" id="2100421"/>
    <lineage>
        <taxon>Viruses</taxon>
        <taxon>Duplodnaviria</taxon>
        <taxon>Heunggongvirae</taxon>
        <taxon>Uroviricota</taxon>
        <taxon>Caudoviricetes</taxon>
        <taxon>Peduoviridae</taxon>
        <taxon>Maltschvirus</taxon>
        <taxon>Maltschvirus maltsch</taxon>
    </lineage>
</organism>
<gene>
    <name evidence="6" type="ORF">UFOVP132_81</name>
</gene>
<feature type="domain" description="Fatty acid hydroxylase" evidence="5">
    <location>
        <begin position="4"/>
        <end position="141"/>
    </location>
</feature>
<dbReference type="InterPro" id="IPR006694">
    <property type="entry name" value="Fatty_acid_hydroxylase"/>
</dbReference>
<reference evidence="6" key="1">
    <citation type="submission" date="2020-04" db="EMBL/GenBank/DDBJ databases">
        <authorList>
            <person name="Chiriac C."/>
            <person name="Salcher M."/>
            <person name="Ghai R."/>
            <person name="Kavagutti S V."/>
        </authorList>
    </citation>
    <scope>NUCLEOTIDE SEQUENCE</scope>
</reference>
<evidence type="ECO:0000256" key="2">
    <source>
        <dbReference type="ARBA" id="ARBA00022692"/>
    </source>
</evidence>
<protein>
    <submittedName>
        <fullName evidence="6">ERG3 Sterol desaturase</fullName>
    </submittedName>
</protein>
<evidence type="ECO:0000256" key="4">
    <source>
        <dbReference type="ARBA" id="ARBA00023136"/>
    </source>
</evidence>
<dbReference type="Pfam" id="PF04116">
    <property type="entry name" value="FA_hydroxylase"/>
    <property type="match status" value="1"/>
</dbReference>
<comment type="subcellular location">
    <subcellularLocation>
        <location evidence="1">Membrane</location>
    </subcellularLocation>
</comment>
<dbReference type="GO" id="GO:0005506">
    <property type="term" value="F:iron ion binding"/>
    <property type="evidence" value="ECO:0007669"/>
    <property type="project" value="InterPro"/>
</dbReference>
<dbReference type="GO" id="GO:0016020">
    <property type="term" value="C:membrane"/>
    <property type="evidence" value="ECO:0007669"/>
    <property type="project" value="UniProtKB-SubCell"/>
</dbReference>
<evidence type="ECO:0000256" key="1">
    <source>
        <dbReference type="ARBA" id="ARBA00004370"/>
    </source>
</evidence>
<dbReference type="PANTHER" id="PTHR11863">
    <property type="entry name" value="STEROL DESATURASE"/>
    <property type="match status" value="1"/>
</dbReference>